<accession>A0ABX7GZM0</accession>
<feature type="domain" description="PepSY" evidence="1">
    <location>
        <begin position="75"/>
        <end position="127"/>
    </location>
</feature>
<sequence>MALGCAGAAMAQQQALNQQEISAQLTQQGYTEIHDLTFEDGVWSAKARSGNGESVKLRVDPITGQAYPNKQVSPMSESDIRSALSVQGYTDVHGVDFDHGIWTVKAKSPAGAKVSLKVDAQSGRIIGTN</sequence>
<gene>
    <name evidence="2" type="ORF">ISN74_15325</name>
</gene>
<name>A0ABX7GZM0_9GAMM</name>
<dbReference type="EMBL" id="CP064030">
    <property type="protein sequence ID" value="QRN55958.1"/>
    <property type="molecule type" value="Genomic_DNA"/>
</dbReference>
<evidence type="ECO:0000313" key="2">
    <source>
        <dbReference type="EMBL" id="QRN55958.1"/>
    </source>
</evidence>
<dbReference type="InterPro" id="IPR025711">
    <property type="entry name" value="PepSY"/>
</dbReference>
<organism evidence="2 3">
    <name type="scientific">Dyella caseinilytica</name>
    <dbReference type="NCBI Taxonomy" id="1849581"/>
    <lineage>
        <taxon>Bacteria</taxon>
        <taxon>Pseudomonadati</taxon>
        <taxon>Pseudomonadota</taxon>
        <taxon>Gammaproteobacteria</taxon>
        <taxon>Lysobacterales</taxon>
        <taxon>Rhodanobacteraceae</taxon>
        <taxon>Dyella</taxon>
    </lineage>
</organism>
<keyword evidence="3" id="KW-1185">Reference proteome</keyword>
<protein>
    <submittedName>
        <fullName evidence="2">PepSY domain-containing protein</fullName>
    </submittedName>
</protein>
<evidence type="ECO:0000259" key="1">
    <source>
        <dbReference type="Pfam" id="PF13670"/>
    </source>
</evidence>
<feature type="domain" description="PepSY" evidence="1">
    <location>
        <begin position="2"/>
        <end position="66"/>
    </location>
</feature>
<evidence type="ECO:0000313" key="3">
    <source>
        <dbReference type="Proteomes" id="UP000663181"/>
    </source>
</evidence>
<dbReference type="Pfam" id="PF13670">
    <property type="entry name" value="PepSY_2"/>
    <property type="match status" value="2"/>
</dbReference>
<dbReference type="Proteomes" id="UP000663181">
    <property type="component" value="Chromosome"/>
</dbReference>
<reference evidence="2 3" key="1">
    <citation type="submission" date="2020-10" db="EMBL/GenBank/DDBJ databases">
        <title>Phylogeny of dyella-like bacteria.</title>
        <authorList>
            <person name="Fu J."/>
        </authorList>
    </citation>
    <scope>NUCLEOTIDE SEQUENCE [LARGE SCALE GENOMIC DNA]</scope>
    <source>
        <strain evidence="2 3">DHOB09</strain>
    </source>
</reference>
<proteinExistence type="predicted"/>